<name>A0A2N5ZD29_MUIH1</name>
<gene>
    <name evidence="2" type="ORF">C0601_10025</name>
</gene>
<dbReference type="Pfam" id="PF03721">
    <property type="entry name" value="UDPG_MGDP_dh_N"/>
    <property type="match status" value="1"/>
</dbReference>
<dbReference type="InterPro" id="IPR001732">
    <property type="entry name" value="UDP-Glc/GDP-Man_DH_N"/>
</dbReference>
<organism evidence="2 3">
    <name type="scientific">Muiribacterium halophilum</name>
    <dbReference type="NCBI Taxonomy" id="2053465"/>
    <lineage>
        <taxon>Bacteria</taxon>
        <taxon>Candidatus Muiribacteriota</taxon>
        <taxon>Candidatus Muiribacteriia</taxon>
        <taxon>Candidatus Muiribacteriales</taxon>
        <taxon>Candidatus Muiribacteriaceae</taxon>
        <taxon>Candidatus Muiribacterium</taxon>
    </lineage>
</organism>
<reference evidence="2 3" key="1">
    <citation type="submission" date="2017-11" db="EMBL/GenBank/DDBJ databases">
        <title>Genome-resolved metagenomics identifies genetic mobility, metabolic interactions, and unexpected diversity in perchlorate-reducing communities.</title>
        <authorList>
            <person name="Barnum T.P."/>
            <person name="Figueroa I.A."/>
            <person name="Carlstrom C.I."/>
            <person name="Lucas L.N."/>
            <person name="Engelbrektson A.L."/>
            <person name="Coates J.D."/>
        </authorList>
    </citation>
    <scope>NUCLEOTIDE SEQUENCE [LARGE SCALE GENOMIC DNA]</scope>
    <source>
        <strain evidence="2">BM706</strain>
    </source>
</reference>
<sequence>MKVAVVGSGYVGLVAGACFADSGNDVWCVDI</sequence>
<accession>A0A2N5ZD29</accession>
<protein>
    <recommendedName>
        <fullName evidence="1">UDP-glucose/GDP-mannose dehydrogenase N-terminal domain-containing protein</fullName>
    </recommendedName>
</protein>
<dbReference type="SUPFAM" id="SSF51735">
    <property type="entry name" value="NAD(P)-binding Rossmann-fold domains"/>
    <property type="match status" value="1"/>
</dbReference>
<dbReference type="AlphaFoldDB" id="A0A2N5ZD29"/>
<comment type="caution">
    <text evidence="2">The sequence shown here is derived from an EMBL/GenBank/DDBJ whole genome shotgun (WGS) entry which is preliminary data.</text>
</comment>
<dbReference type="Proteomes" id="UP000234857">
    <property type="component" value="Unassembled WGS sequence"/>
</dbReference>
<dbReference type="EMBL" id="PKTG01000112">
    <property type="protein sequence ID" value="PLX16534.1"/>
    <property type="molecule type" value="Genomic_DNA"/>
</dbReference>
<dbReference type="Gene3D" id="3.40.50.720">
    <property type="entry name" value="NAD(P)-binding Rossmann-like Domain"/>
    <property type="match status" value="1"/>
</dbReference>
<evidence type="ECO:0000259" key="1">
    <source>
        <dbReference type="Pfam" id="PF03721"/>
    </source>
</evidence>
<evidence type="ECO:0000313" key="2">
    <source>
        <dbReference type="EMBL" id="PLX16534.1"/>
    </source>
</evidence>
<dbReference type="GO" id="GO:0051287">
    <property type="term" value="F:NAD binding"/>
    <property type="evidence" value="ECO:0007669"/>
    <property type="project" value="InterPro"/>
</dbReference>
<dbReference type="InterPro" id="IPR036291">
    <property type="entry name" value="NAD(P)-bd_dom_sf"/>
</dbReference>
<dbReference type="PROSITE" id="PS51257">
    <property type="entry name" value="PROKAR_LIPOPROTEIN"/>
    <property type="match status" value="1"/>
</dbReference>
<feature type="non-terminal residue" evidence="2">
    <location>
        <position position="31"/>
    </location>
</feature>
<proteinExistence type="predicted"/>
<dbReference type="GO" id="GO:0016616">
    <property type="term" value="F:oxidoreductase activity, acting on the CH-OH group of donors, NAD or NADP as acceptor"/>
    <property type="evidence" value="ECO:0007669"/>
    <property type="project" value="InterPro"/>
</dbReference>
<evidence type="ECO:0000313" key="3">
    <source>
        <dbReference type="Proteomes" id="UP000234857"/>
    </source>
</evidence>
<feature type="domain" description="UDP-glucose/GDP-mannose dehydrogenase N-terminal" evidence="1">
    <location>
        <begin position="1"/>
        <end position="31"/>
    </location>
</feature>